<evidence type="ECO:0000256" key="4">
    <source>
        <dbReference type="ARBA" id="ARBA00022692"/>
    </source>
</evidence>
<dbReference type="GO" id="GO:0005886">
    <property type="term" value="C:plasma membrane"/>
    <property type="evidence" value="ECO:0007669"/>
    <property type="project" value="TreeGrafter"/>
</dbReference>
<feature type="transmembrane region" description="Helical" evidence="7">
    <location>
        <begin position="132"/>
        <end position="152"/>
    </location>
</feature>
<name>A0A251WX55_9RHOB</name>
<keyword evidence="5 7" id="KW-1133">Transmembrane helix</keyword>
<dbReference type="OrthoDB" id="9789527at2"/>
<proteinExistence type="inferred from homology"/>
<accession>A0A251WX55</accession>
<dbReference type="PANTHER" id="PTHR43298">
    <property type="entry name" value="MULTIDRUG RESISTANCE PROTEIN NORM-RELATED"/>
    <property type="match status" value="1"/>
</dbReference>
<gene>
    <name evidence="8" type="ORF">BVC71_10225</name>
</gene>
<comment type="similarity">
    <text evidence="2">Belongs to the multi antimicrobial extrusion (MATE) (TC 2.A.66.1) family.</text>
</comment>
<feature type="transmembrane region" description="Helical" evidence="7">
    <location>
        <begin position="381"/>
        <end position="397"/>
    </location>
</feature>
<feature type="transmembrane region" description="Helical" evidence="7">
    <location>
        <begin position="189"/>
        <end position="207"/>
    </location>
</feature>
<sequence>MDNLTYRRVLSIAVPIVLANITVPLLGLVDTGVIGQLGQAAPLGAVALGALILSAIYWVCGFLRMGTTGLTSQAIGAGDMDEAFALLKRGLLVGFGFGLFVIVAQWPLFWGAFYLSPASEQVETLARQYMSIRVWSAPAAIASYAVIGWLIARERSRGVLVQQIAMNIVNIGLDILFVLVLNWGVAGVAWATFVADWTGLAVGLWFCRDAIRTRIGWPAILDAARIKRMAMVNVDILIRTLALQAMVVMFVFWGAAMGDVQLAANEVLMQFLTLVAFCLDGFAFSAETLVGQAMGRGDRKLLRRAAILSSIWGAITTVAMVVLFWLFGTAIIDFLTTAPDVREAARVFLPYMIVGPLIGLPAWMLDGIFIGATRTRDMRNMMLISFAIYIAAAIPLIDQFGNHGVWLAMIVSWIARGVTLGIRYPALERSVVPTKG</sequence>
<feature type="transmembrane region" description="Helical" evidence="7">
    <location>
        <begin position="267"/>
        <end position="284"/>
    </location>
</feature>
<dbReference type="Pfam" id="PF01554">
    <property type="entry name" value="MatE"/>
    <property type="match status" value="2"/>
</dbReference>
<evidence type="ECO:0000256" key="7">
    <source>
        <dbReference type="SAM" id="Phobius"/>
    </source>
</evidence>
<comment type="subcellular location">
    <subcellularLocation>
        <location evidence="1">Membrane</location>
        <topology evidence="1">Multi-pass membrane protein</topology>
    </subcellularLocation>
</comment>
<feature type="transmembrane region" description="Helical" evidence="7">
    <location>
        <begin position="41"/>
        <end position="63"/>
    </location>
</feature>
<evidence type="ECO:0000256" key="1">
    <source>
        <dbReference type="ARBA" id="ARBA00004141"/>
    </source>
</evidence>
<evidence type="ECO:0000256" key="5">
    <source>
        <dbReference type="ARBA" id="ARBA00022989"/>
    </source>
</evidence>
<evidence type="ECO:0000256" key="6">
    <source>
        <dbReference type="ARBA" id="ARBA00023136"/>
    </source>
</evidence>
<feature type="transmembrane region" description="Helical" evidence="7">
    <location>
        <begin position="305"/>
        <end position="328"/>
    </location>
</feature>
<comment type="caution">
    <text evidence="8">The sequence shown here is derived from an EMBL/GenBank/DDBJ whole genome shotgun (WGS) entry which is preliminary data.</text>
</comment>
<keyword evidence="6 7" id="KW-0472">Membrane</keyword>
<feature type="transmembrane region" description="Helical" evidence="7">
    <location>
        <begin position="236"/>
        <end position="255"/>
    </location>
</feature>
<keyword evidence="3" id="KW-0813">Transport</keyword>
<dbReference type="NCBIfam" id="TIGR00797">
    <property type="entry name" value="matE"/>
    <property type="match status" value="1"/>
</dbReference>
<dbReference type="PANTHER" id="PTHR43298:SF2">
    <property type="entry name" value="FMN_FAD EXPORTER YEEO-RELATED"/>
    <property type="match status" value="1"/>
</dbReference>
<dbReference type="InterPro" id="IPR002528">
    <property type="entry name" value="MATE_fam"/>
</dbReference>
<evidence type="ECO:0000313" key="9">
    <source>
        <dbReference type="Proteomes" id="UP000194664"/>
    </source>
</evidence>
<evidence type="ECO:0000256" key="3">
    <source>
        <dbReference type="ARBA" id="ARBA00022448"/>
    </source>
</evidence>
<protein>
    <submittedName>
        <fullName evidence="8">MATE family efflux transporter</fullName>
    </submittedName>
</protein>
<dbReference type="EMBL" id="MSPP01000003">
    <property type="protein sequence ID" value="OUD09080.1"/>
    <property type="molecule type" value="Genomic_DNA"/>
</dbReference>
<keyword evidence="9" id="KW-1185">Reference proteome</keyword>
<dbReference type="CDD" id="cd13136">
    <property type="entry name" value="MATE_DinF_like"/>
    <property type="match status" value="1"/>
</dbReference>
<dbReference type="InterPro" id="IPR044644">
    <property type="entry name" value="DinF-like"/>
</dbReference>
<feature type="transmembrane region" description="Helical" evidence="7">
    <location>
        <begin position="403"/>
        <end position="422"/>
    </location>
</feature>
<dbReference type="GO" id="GO:0042910">
    <property type="term" value="F:xenobiotic transmembrane transporter activity"/>
    <property type="evidence" value="ECO:0007669"/>
    <property type="project" value="InterPro"/>
</dbReference>
<dbReference type="InterPro" id="IPR050222">
    <property type="entry name" value="MATE_MdtK"/>
</dbReference>
<feature type="transmembrane region" description="Helical" evidence="7">
    <location>
        <begin position="90"/>
        <end position="112"/>
    </location>
</feature>
<organism evidence="8 9">
    <name type="scientific">Marivivens niveibacter</name>
    <dbReference type="NCBI Taxonomy" id="1930667"/>
    <lineage>
        <taxon>Bacteria</taxon>
        <taxon>Pseudomonadati</taxon>
        <taxon>Pseudomonadota</taxon>
        <taxon>Alphaproteobacteria</taxon>
        <taxon>Rhodobacterales</taxon>
        <taxon>Paracoccaceae</taxon>
        <taxon>Marivivens group</taxon>
        <taxon>Marivivens</taxon>
    </lineage>
</organism>
<feature type="transmembrane region" description="Helical" evidence="7">
    <location>
        <begin position="164"/>
        <end position="183"/>
    </location>
</feature>
<evidence type="ECO:0000256" key="2">
    <source>
        <dbReference type="ARBA" id="ARBA00010199"/>
    </source>
</evidence>
<dbReference type="RefSeq" id="WP_086451560.1">
    <property type="nucleotide sequence ID" value="NZ_MSPP01000003.1"/>
</dbReference>
<evidence type="ECO:0000313" key="8">
    <source>
        <dbReference type="EMBL" id="OUD09080.1"/>
    </source>
</evidence>
<keyword evidence="4 7" id="KW-0812">Transmembrane</keyword>
<dbReference type="Proteomes" id="UP000194664">
    <property type="component" value="Unassembled WGS sequence"/>
</dbReference>
<reference evidence="8 9" key="1">
    <citation type="submission" date="2016-12" db="EMBL/GenBank/DDBJ databases">
        <title>The draft genome sequence of HSLHS2.</title>
        <authorList>
            <person name="Hu D."/>
            <person name="Wang L."/>
            <person name="Shao Z."/>
        </authorList>
    </citation>
    <scope>NUCLEOTIDE SEQUENCE [LARGE SCALE GENOMIC DNA]</scope>
    <source>
        <strain evidence="8">MCCC 1A06712</strain>
    </source>
</reference>
<feature type="transmembrane region" description="Helical" evidence="7">
    <location>
        <begin position="348"/>
        <end position="369"/>
    </location>
</feature>
<feature type="transmembrane region" description="Helical" evidence="7">
    <location>
        <begin position="9"/>
        <end position="29"/>
    </location>
</feature>
<dbReference type="GO" id="GO:0015297">
    <property type="term" value="F:antiporter activity"/>
    <property type="evidence" value="ECO:0007669"/>
    <property type="project" value="InterPro"/>
</dbReference>
<dbReference type="AlphaFoldDB" id="A0A251WX55"/>